<name>A0A8J5V9I8_9HYME</name>
<evidence type="ECO:0000256" key="1">
    <source>
        <dbReference type="ARBA" id="ARBA00004141"/>
    </source>
</evidence>
<dbReference type="EMBL" id="JAAOIC020000047">
    <property type="protein sequence ID" value="KAG8037353.1"/>
    <property type="molecule type" value="Genomic_DNA"/>
</dbReference>
<evidence type="ECO:0000256" key="4">
    <source>
        <dbReference type="ARBA" id="ARBA00023136"/>
    </source>
</evidence>
<evidence type="ECO:0000256" key="3">
    <source>
        <dbReference type="ARBA" id="ARBA00022989"/>
    </source>
</evidence>
<keyword evidence="9" id="KW-1185">Reference proteome</keyword>
<organism evidence="8 9">
    <name type="scientific">Cotesia typhae</name>
    <dbReference type="NCBI Taxonomy" id="2053667"/>
    <lineage>
        <taxon>Eukaryota</taxon>
        <taxon>Metazoa</taxon>
        <taxon>Ecdysozoa</taxon>
        <taxon>Arthropoda</taxon>
        <taxon>Hexapoda</taxon>
        <taxon>Insecta</taxon>
        <taxon>Pterygota</taxon>
        <taxon>Neoptera</taxon>
        <taxon>Endopterygota</taxon>
        <taxon>Hymenoptera</taxon>
        <taxon>Apocrita</taxon>
        <taxon>Ichneumonoidea</taxon>
        <taxon>Braconidae</taxon>
        <taxon>Microgastrinae</taxon>
        <taxon>Cotesia</taxon>
    </lineage>
</organism>
<dbReference type="PROSITE" id="PS51225">
    <property type="entry name" value="MARVEL"/>
    <property type="match status" value="1"/>
</dbReference>
<keyword evidence="2 5" id="KW-0812">Transmembrane</keyword>
<keyword evidence="3 6" id="KW-1133">Transmembrane helix</keyword>
<evidence type="ECO:0000259" key="7">
    <source>
        <dbReference type="PROSITE" id="PS51225"/>
    </source>
</evidence>
<evidence type="ECO:0000256" key="6">
    <source>
        <dbReference type="SAM" id="Phobius"/>
    </source>
</evidence>
<evidence type="ECO:0000256" key="5">
    <source>
        <dbReference type="PROSITE-ProRule" id="PRU00581"/>
    </source>
</evidence>
<feature type="transmembrane region" description="Helical" evidence="6">
    <location>
        <begin position="153"/>
        <end position="176"/>
    </location>
</feature>
<gene>
    <name evidence="8" type="ORF">G9C98_005563</name>
</gene>
<evidence type="ECO:0000313" key="8">
    <source>
        <dbReference type="EMBL" id="KAG8037353.1"/>
    </source>
</evidence>
<comment type="caution">
    <text evidence="8">The sequence shown here is derived from an EMBL/GenBank/DDBJ whole genome shotgun (WGS) entry which is preliminary data.</text>
</comment>
<evidence type="ECO:0000256" key="2">
    <source>
        <dbReference type="ARBA" id="ARBA00022692"/>
    </source>
</evidence>
<dbReference type="AlphaFoldDB" id="A0A8J5V9I8"/>
<dbReference type="Proteomes" id="UP000729913">
    <property type="component" value="Unassembled WGS sequence"/>
</dbReference>
<dbReference type="GO" id="GO:0016020">
    <property type="term" value="C:membrane"/>
    <property type="evidence" value="ECO:0007669"/>
    <property type="project" value="UniProtKB-SubCell"/>
</dbReference>
<proteinExistence type="predicted"/>
<dbReference type="OrthoDB" id="10044855at2759"/>
<keyword evidence="4 5" id="KW-0472">Membrane</keyword>
<dbReference type="Pfam" id="PF01284">
    <property type="entry name" value="MARVEL"/>
    <property type="match status" value="1"/>
</dbReference>
<evidence type="ECO:0000313" key="9">
    <source>
        <dbReference type="Proteomes" id="UP000729913"/>
    </source>
</evidence>
<dbReference type="InterPro" id="IPR008253">
    <property type="entry name" value="Marvel"/>
</dbReference>
<protein>
    <recommendedName>
        <fullName evidence="7">MARVEL domain-containing protein</fullName>
    </recommendedName>
</protein>
<feature type="domain" description="MARVEL" evidence="7">
    <location>
        <begin position="39"/>
        <end position="182"/>
    </location>
</feature>
<accession>A0A8J5V9I8</accession>
<sequence length="185" mass="20438">MVKTNNGRPTIRIAPVETHSSGGIQCCWCRCFTCIHIEFMKTLPGAVKVAETIMSGLIQSLLINYGLRYSANIGSAFESSLTTSSACFFTSALLLGCYVISERSYNLIRASLFEMMFNAFACFFYLSSASYLAFSTKVFLGVQYYITPGFDVYPAMTAAYMMSGVVGVIHGADAYFSFKHYRGSR</sequence>
<comment type="subcellular location">
    <subcellularLocation>
        <location evidence="1">Membrane</location>
        <topology evidence="1">Multi-pass membrane protein</topology>
    </subcellularLocation>
</comment>
<reference evidence="8" key="2">
    <citation type="submission" date="2021-04" db="EMBL/GenBank/DDBJ databases">
        <title>Genome-wide patterns of bracovirus chromosomal integration into multiple host tissues during parasitism.</title>
        <authorList>
            <person name="Chebbi M.A.C."/>
        </authorList>
    </citation>
    <scope>NUCLEOTIDE SEQUENCE</scope>
    <source>
        <tissue evidence="8">Whole body</tissue>
    </source>
</reference>
<reference evidence="8" key="1">
    <citation type="submission" date="2020-03" db="EMBL/GenBank/DDBJ databases">
        <authorList>
            <person name="Chebbi M.A."/>
            <person name="Drezen J.M."/>
        </authorList>
    </citation>
    <scope>NUCLEOTIDE SEQUENCE</scope>
    <source>
        <tissue evidence="8">Whole body</tissue>
    </source>
</reference>